<protein>
    <submittedName>
        <fullName evidence="2">Uncharacterized protein</fullName>
    </submittedName>
</protein>
<dbReference type="EMBL" id="KV875103">
    <property type="protein sequence ID" value="OIW24761.1"/>
    <property type="molecule type" value="Genomic_DNA"/>
</dbReference>
<evidence type="ECO:0000256" key="1">
    <source>
        <dbReference type="SAM" id="MobiDB-lite"/>
    </source>
</evidence>
<sequence length="190" mass="21061">MPWKAPDTSYLKAFRLRFHTVPVLDDTIIHTDGSSAPKRECQNTALLQMMRTSLDQATAKGGKTPVLVLLEPSTGMSSRNMTYASASTSARSPGQRQVHRSRVRSTSRTARTTRRPSRRRVDRFLRLAGFSFCAQPLVRDYHSDIMAPRHHLHGCLLSVRKALPGNHTRLPSAPSPSPFSALSALPSPAY</sequence>
<dbReference type="Proteomes" id="UP000182658">
    <property type="component" value="Unassembled WGS sequence"/>
</dbReference>
<dbReference type="InParanoid" id="A0A1J7IUH3"/>
<feature type="compositionally biased region" description="Polar residues" evidence="1">
    <location>
        <begin position="78"/>
        <end position="95"/>
    </location>
</feature>
<evidence type="ECO:0000313" key="3">
    <source>
        <dbReference type="Proteomes" id="UP000182658"/>
    </source>
</evidence>
<feature type="region of interest" description="Disordered" evidence="1">
    <location>
        <begin position="78"/>
        <end position="118"/>
    </location>
</feature>
<feature type="compositionally biased region" description="Basic residues" evidence="1">
    <location>
        <begin position="97"/>
        <end position="118"/>
    </location>
</feature>
<reference evidence="2 3" key="1">
    <citation type="submission" date="2016-10" db="EMBL/GenBank/DDBJ databases">
        <title>Draft genome sequence of Coniochaeta ligniaria NRRL30616, a lignocellulolytic fungus for bioabatement of inhibitors in plant biomass hydrolysates.</title>
        <authorList>
            <consortium name="DOE Joint Genome Institute"/>
            <person name="Jimenez D.J."/>
            <person name="Hector R.E."/>
            <person name="Riley R."/>
            <person name="Sun H."/>
            <person name="Grigoriev I.V."/>
            <person name="Van Elsas J.D."/>
            <person name="Nichols N.N."/>
        </authorList>
    </citation>
    <scope>NUCLEOTIDE SEQUENCE [LARGE SCALE GENOMIC DNA]</scope>
    <source>
        <strain evidence="2 3">NRRL 30616</strain>
    </source>
</reference>
<proteinExistence type="predicted"/>
<accession>A0A1J7IUH3</accession>
<organism evidence="2 3">
    <name type="scientific">Coniochaeta ligniaria NRRL 30616</name>
    <dbReference type="NCBI Taxonomy" id="1408157"/>
    <lineage>
        <taxon>Eukaryota</taxon>
        <taxon>Fungi</taxon>
        <taxon>Dikarya</taxon>
        <taxon>Ascomycota</taxon>
        <taxon>Pezizomycotina</taxon>
        <taxon>Sordariomycetes</taxon>
        <taxon>Sordariomycetidae</taxon>
        <taxon>Coniochaetales</taxon>
        <taxon>Coniochaetaceae</taxon>
        <taxon>Coniochaeta</taxon>
    </lineage>
</organism>
<evidence type="ECO:0000313" key="2">
    <source>
        <dbReference type="EMBL" id="OIW24761.1"/>
    </source>
</evidence>
<dbReference type="AlphaFoldDB" id="A0A1J7IUH3"/>
<name>A0A1J7IUH3_9PEZI</name>
<gene>
    <name evidence="2" type="ORF">CONLIGDRAFT_685707</name>
</gene>
<keyword evidence="3" id="KW-1185">Reference proteome</keyword>
<feature type="compositionally biased region" description="Low complexity" evidence="1">
    <location>
        <begin position="178"/>
        <end position="190"/>
    </location>
</feature>
<feature type="region of interest" description="Disordered" evidence="1">
    <location>
        <begin position="167"/>
        <end position="190"/>
    </location>
</feature>